<keyword evidence="5" id="KW-0812">Transmembrane</keyword>
<evidence type="ECO:0000256" key="2">
    <source>
        <dbReference type="ARBA" id="ARBA00022723"/>
    </source>
</evidence>
<keyword evidence="3" id="KW-0408">Iron</keyword>
<sequence>MKRKSSDTTGGRGIIASNGQPWLEQRRFALHTLRNFGLGKNIIEERIMYEFEITCEDLDKRLTAGEVSINPEKMFDLLIGNIIHRMLFTDRFGKITCLHFAGHSTVSLLFYLSLASSAMLALKRGGDARVVRIHYSLPAENSAAPSVQRIRQPTWSVPRGRFASR</sequence>
<dbReference type="OrthoDB" id="2789670at2759"/>
<evidence type="ECO:0000256" key="3">
    <source>
        <dbReference type="ARBA" id="ARBA00023004"/>
    </source>
</evidence>
<reference evidence="6 7" key="1">
    <citation type="submission" date="2018-11" db="EMBL/GenBank/DDBJ databases">
        <authorList>
            <consortium name="Pathogen Informatics"/>
        </authorList>
    </citation>
    <scope>NUCLEOTIDE SEQUENCE [LARGE SCALE GENOMIC DNA]</scope>
</reference>
<dbReference type="GO" id="GO:0016712">
    <property type="term" value="F:oxidoreductase activity, acting on paired donors, with incorporation or reduction of molecular oxygen, reduced flavin or flavoprotein as one donor, and incorporation of one atom of oxygen"/>
    <property type="evidence" value="ECO:0007669"/>
    <property type="project" value="TreeGrafter"/>
</dbReference>
<protein>
    <recommendedName>
        <fullName evidence="8">Cytochrome P450</fullName>
    </recommendedName>
</protein>
<keyword evidence="5" id="KW-0472">Membrane</keyword>
<name>A0A3P7IG07_STRVU</name>
<gene>
    <name evidence="6" type="ORF">SVUK_LOCUS697</name>
</gene>
<feature type="transmembrane region" description="Helical" evidence="5">
    <location>
        <begin position="100"/>
        <end position="122"/>
    </location>
</feature>
<evidence type="ECO:0000313" key="7">
    <source>
        <dbReference type="Proteomes" id="UP000270094"/>
    </source>
</evidence>
<dbReference type="PANTHER" id="PTHR24300">
    <property type="entry name" value="CYTOCHROME P450 508A4-RELATED"/>
    <property type="match status" value="1"/>
</dbReference>
<dbReference type="GO" id="GO:0005506">
    <property type="term" value="F:iron ion binding"/>
    <property type="evidence" value="ECO:0007669"/>
    <property type="project" value="InterPro"/>
</dbReference>
<keyword evidence="7" id="KW-1185">Reference proteome</keyword>
<comment type="similarity">
    <text evidence="1">Belongs to the cytochrome P450 family.</text>
</comment>
<dbReference type="InterPro" id="IPR050182">
    <property type="entry name" value="Cytochrome_P450_fam2"/>
</dbReference>
<evidence type="ECO:0008006" key="8">
    <source>
        <dbReference type="Google" id="ProtNLM"/>
    </source>
</evidence>
<dbReference type="InterPro" id="IPR001128">
    <property type="entry name" value="Cyt_P450"/>
</dbReference>
<dbReference type="InterPro" id="IPR036396">
    <property type="entry name" value="Cyt_P450_sf"/>
</dbReference>
<dbReference type="Proteomes" id="UP000270094">
    <property type="component" value="Unassembled WGS sequence"/>
</dbReference>
<keyword evidence="4" id="KW-0560">Oxidoreductase</keyword>
<evidence type="ECO:0000256" key="1">
    <source>
        <dbReference type="ARBA" id="ARBA00010617"/>
    </source>
</evidence>
<evidence type="ECO:0000256" key="4">
    <source>
        <dbReference type="ARBA" id="ARBA00023033"/>
    </source>
</evidence>
<organism evidence="6 7">
    <name type="scientific">Strongylus vulgaris</name>
    <name type="common">Blood worm</name>
    <dbReference type="NCBI Taxonomy" id="40348"/>
    <lineage>
        <taxon>Eukaryota</taxon>
        <taxon>Metazoa</taxon>
        <taxon>Ecdysozoa</taxon>
        <taxon>Nematoda</taxon>
        <taxon>Chromadorea</taxon>
        <taxon>Rhabditida</taxon>
        <taxon>Rhabditina</taxon>
        <taxon>Rhabditomorpha</taxon>
        <taxon>Strongyloidea</taxon>
        <taxon>Strongylidae</taxon>
        <taxon>Strongylus</taxon>
    </lineage>
</organism>
<dbReference type="Pfam" id="PF00067">
    <property type="entry name" value="p450"/>
    <property type="match status" value="1"/>
</dbReference>
<dbReference type="AlphaFoldDB" id="A0A3P7IG07"/>
<dbReference type="GO" id="GO:0020037">
    <property type="term" value="F:heme binding"/>
    <property type="evidence" value="ECO:0007669"/>
    <property type="project" value="InterPro"/>
</dbReference>
<keyword evidence="4" id="KW-0503">Monooxygenase</keyword>
<dbReference type="SUPFAM" id="SSF48264">
    <property type="entry name" value="Cytochrome P450"/>
    <property type="match status" value="1"/>
</dbReference>
<dbReference type="GO" id="GO:0006082">
    <property type="term" value="P:organic acid metabolic process"/>
    <property type="evidence" value="ECO:0007669"/>
    <property type="project" value="TreeGrafter"/>
</dbReference>
<proteinExistence type="inferred from homology"/>
<keyword evidence="5" id="KW-1133">Transmembrane helix</keyword>
<keyword evidence="2" id="KW-0479">Metal-binding</keyword>
<dbReference type="GO" id="GO:0006805">
    <property type="term" value="P:xenobiotic metabolic process"/>
    <property type="evidence" value="ECO:0007669"/>
    <property type="project" value="TreeGrafter"/>
</dbReference>
<evidence type="ECO:0000313" key="6">
    <source>
        <dbReference type="EMBL" id="VDM65699.1"/>
    </source>
</evidence>
<dbReference type="EMBL" id="UYYB01001222">
    <property type="protein sequence ID" value="VDM65699.1"/>
    <property type="molecule type" value="Genomic_DNA"/>
</dbReference>
<dbReference type="PANTHER" id="PTHR24300:SF375">
    <property type="entry name" value="CYTOCHROME P450 FAMILY"/>
    <property type="match status" value="1"/>
</dbReference>
<dbReference type="GO" id="GO:0005737">
    <property type="term" value="C:cytoplasm"/>
    <property type="evidence" value="ECO:0007669"/>
    <property type="project" value="TreeGrafter"/>
</dbReference>
<dbReference type="Gene3D" id="1.10.630.10">
    <property type="entry name" value="Cytochrome P450"/>
    <property type="match status" value="1"/>
</dbReference>
<accession>A0A3P7IG07</accession>
<evidence type="ECO:0000256" key="5">
    <source>
        <dbReference type="SAM" id="Phobius"/>
    </source>
</evidence>